<evidence type="ECO:0000313" key="8">
    <source>
        <dbReference type="EMBL" id="KIJ37268.1"/>
    </source>
</evidence>
<evidence type="ECO:0000256" key="3">
    <source>
        <dbReference type="ARBA" id="ARBA00022989"/>
    </source>
</evidence>
<gene>
    <name evidence="8" type="ORF">M422DRAFT_781835</name>
</gene>
<evidence type="ECO:0000256" key="2">
    <source>
        <dbReference type="ARBA" id="ARBA00022692"/>
    </source>
</evidence>
<evidence type="ECO:0000259" key="7">
    <source>
        <dbReference type="Pfam" id="PF11710"/>
    </source>
</evidence>
<dbReference type="HOGENOM" id="CLU_032576_0_1_1"/>
<feature type="transmembrane region" description="Helical" evidence="6">
    <location>
        <begin position="292"/>
        <end position="311"/>
    </location>
</feature>
<feature type="transmembrane region" description="Helical" evidence="6">
    <location>
        <begin position="168"/>
        <end position="192"/>
    </location>
</feature>
<dbReference type="OrthoDB" id="2908662at2759"/>
<dbReference type="PANTHER" id="PTHR23112">
    <property type="entry name" value="G PROTEIN-COUPLED RECEPTOR 157-RELATED"/>
    <property type="match status" value="1"/>
</dbReference>
<dbReference type="Pfam" id="PF11710">
    <property type="entry name" value="Git3"/>
    <property type="match status" value="1"/>
</dbReference>
<feature type="compositionally biased region" description="Polar residues" evidence="5">
    <location>
        <begin position="234"/>
        <end position="256"/>
    </location>
</feature>
<dbReference type="GO" id="GO:0004930">
    <property type="term" value="F:G protein-coupled receptor activity"/>
    <property type="evidence" value="ECO:0007669"/>
    <property type="project" value="TreeGrafter"/>
</dbReference>
<feature type="region of interest" description="Disordered" evidence="5">
    <location>
        <begin position="215"/>
        <end position="256"/>
    </location>
</feature>
<comment type="subcellular location">
    <subcellularLocation>
        <location evidence="1">Membrane</location>
        <topology evidence="1">Multi-pass membrane protein</topology>
    </subcellularLocation>
</comment>
<evidence type="ECO:0000256" key="5">
    <source>
        <dbReference type="SAM" id="MobiDB-lite"/>
    </source>
</evidence>
<dbReference type="Gene3D" id="1.20.1070.10">
    <property type="entry name" value="Rhodopsin 7-helix transmembrane proteins"/>
    <property type="match status" value="1"/>
</dbReference>
<dbReference type="SUPFAM" id="SSF81321">
    <property type="entry name" value="Family A G protein-coupled receptor-like"/>
    <property type="match status" value="1"/>
</dbReference>
<proteinExistence type="predicted"/>
<feature type="transmembrane region" description="Helical" evidence="6">
    <location>
        <begin position="127"/>
        <end position="148"/>
    </location>
</feature>
<organism evidence="8 9">
    <name type="scientific">Sphaerobolus stellatus (strain SS14)</name>
    <dbReference type="NCBI Taxonomy" id="990650"/>
    <lineage>
        <taxon>Eukaryota</taxon>
        <taxon>Fungi</taxon>
        <taxon>Dikarya</taxon>
        <taxon>Basidiomycota</taxon>
        <taxon>Agaricomycotina</taxon>
        <taxon>Agaricomycetes</taxon>
        <taxon>Phallomycetidae</taxon>
        <taxon>Geastrales</taxon>
        <taxon>Sphaerobolaceae</taxon>
        <taxon>Sphaerobolus</taxon>
    </lineage>
</organism>
<keyword evidence="9" id="KW-1185">Reference proteome</keyword>
<keyword evidence="3 6" id="KW-1133">Transmembrane helix</keyword>
<dbReference type="Proteomes" id="UP000054279">
    <property type="component" value="Unassembled WGS sequence"/>
</dbReference>
<dbReference type="EMBL" id="KN837170">
    <property type="protein sequence ID" value="KIJ37268.1"/>
    <property type="molecule type" value="Genomic_DNA"/>
</dbReference>
<reference evidence="8 9" key="1">
    <citation type="submission" date="2014-06" db="EMBL/GenBank/DDBJ databases">
        <title>Evolutionary Origins and Diversification of the Mycorrhizal Mutualists.</title>
        <authorList>
            <consortium name="DOE Joint Genome Institute"/>
            <consortium name="Mycorrhizal Genomics Consortium"/>
            <person name="Kohler A."/>
            <person name="Kuo A."/>
            <person name="Nagy L.G."/>
            <person name="Floudas D."/>
            <person name="Copeland A."/>
            <person name="Barry K.W."/>
            <person name="Cichocki N."/>
            <person name="Veneault-Fourrey C."/>
            <person name="LaButti K."/>
            <person name="Lindquist E.A."/>
            <person name="Lipzen A."/>
            <person name="Lundell T."/>
            <person name="Morin E."/>
            <person name="Murat C."/>
            <person name="Riley R."/>
            <person name="Ohm R."/>
            <person name="Sun H."/>
            <person name="Tunlid A."/>
            <person name="Henrissat B."/>
            <person name="Grigoriev I.V."/>
            <person name="Hibbett D.S."/>
            <person name="Martin F."/>
        </authorList>
    </citation>
    <scope>NUCLEOTIDE SEQUENCE [LARGE SCALE GENOMIC DNA]</scope>
    <source>
        <strain evidence="8 9">SS14</strain>
    </source>
</reference>
<dbReference type="InterPro" id="IPR023041">
    <property type="entry name" value="Glucose_rcpt_Git3-like_N"/>
</dbReference>
<dbReference type="PANTHER" id="PTHR23112:SF37">
    <property type="entry name" value="G PROTEIN-COUPLED RECEPTOR GPR1"/>
    <property type="match status" value="1"/>
</dbReference>
<evidence type="ECO:0000256" key="4">
    <source>
        <dbReference type="ARBA" id="ARBA00023136"/>
    </source>
</evidence>
<dbReference type="GO" id="GO:0007189">
    <property type="term" value="P:adenylate cyclase-activating G protein-coupled receptor signaling pathway"/>
    <property type="evidence" value="ECO:0007669"/>
    <property type="project" value="TreeGrafter"/>
</dbReference>
<evidence type="ECO:0000256" key="6">
    <source>
        <dbReference type="SAM" id="Phobius"/>
    </source>
</evidence>
<keyword evidence="4 6" id="KW-0472">Membrane</keyword>
<keyword evidence="2 6" id="KW-0812">Transmembrane</keyword>
<dbReference type="GO" id="GO:0005886">
    <property type="term" value="C:plasma membrane"/>
    <property type="evidence" value="ECO:0007669"/>
    <property type="project" value="TreeGrafter"/>
</dbReference>
<evidence type="ECO:0000313" key="9">
    <source>
        <dbReference type="Proteomes" id="UP000054279"/>
    </source>
</evidence>
<accession>A0A0C9U331</accession>
<feature type="transmembrane region" description="Helical" evidence="6">
    <location>
        <begin position="6"/>
        <end position="36"/>
    </location>
</feature>
<evidence type="ECO:0000256" key="1">
    <source>
        <dbReference type="ARBA" id="ARBA00004141"/>
    </source>
</evidence>
<name>A0A0C9U331_SPHS4</name>
<dbReference type="AlphaFoldDB" id="A0A0C9U331"/>
<sequence length="369" mass="41112">MSTIHGFTIAISILNLIGSLSSFLGAGFILACYLLLPMKRHFRHVLILNLAAADCLNGLDNSVSGFYILLKRRSISPGHLCTASGFIGQLTVQGSDCAILAIALITVSTITSKNNINTVASCWSAKVILYVTAAIWALPVFTSVFALGMQWYSPATGSWCWLVENPKYIRYVLTHGWRFLFIAIEIGLYTYLHFYLSKHYRNLAQLVESQRATEDKYQSTGNSTGELNKVDSKPPSSQFSAVSEKGNVTPSPSNSAVTIPQRQVKRRWIFSHRNKRGGIERQHPRYKSIQRVLLLNAYPLAYIILWIPGIINRLIEASGHTSTVTQVLQASTQFVGLANALTYGWNEGIATRLKERYFPRGQHHSQTTV</sequence>
<feature type="domain" description="Glucose receptor Git3-like N-terminal" evidence="7">
    <location>
        <begin position="13"/>
        <end position="202"/>
    </location>
</feature>
<protein>
    <submittedName>
        <fullName evidence="8">Unplaced genomic scaffold SPHSTscaffold_95, whole genome shotgun sequence</fullName>
    </submittedName>
</protein>